<dbReference type="AlphaFoldDB" id="A0AAV5AIC0"/>
<keyword evidence="2" id="KW-1185">Reference proteome</keyword>
<reference evidence="1" key="1">
    <citation type="submission" date="2021-10" db="EMBL/GenBank/DDBJ databases">
        <title>De novo Genome Assembly of Clathrus columnatus (Basidiomycota, Fungi) Using Illumina and Nanopore Sequence Data.</title>
        <authorList>
            <person name="Ogiso-Tanaka E."/>
            <person name="Itagaki H."/>
            <person name="Hosoya T."/>
            <person name="Hosaka K."/>
        </authorList>
    </citation>
    <scope>NUCLEOTIDE SEQUENCE</scope>
    <source>
        <strain evidence="1">MO-923</strain>
    </source>
</reference>
<sequence>MDLNKGREGGFLYLIWKSVVVVDSSLRYISGYSVLYGTQSSEEPHNAVTTLDDNGDDIKQGFEGAYAWIVPRYTNHILNSKPG</sequence>
<accession>A0AAV5AIC0</accession>
<organism evidence="1 2">
    <name type="scientific">Clathrus columnatus</name>
    <dbReference type="NCBI Taxonomy" id="1419009"/>
    <lineage>
        <taxon>Eukaryota</taxon>
        <taxon>Fungi</taxon>
        <taxon>Dikarya</taxon>
        <taxon>Basidiomycota</taxon>
        <taxon>Agaricomycotina</taxon>
        <taxon>Agaricomycetes</taxon>
        <taxon>Phallomycetidae</taxon>
        <taxon>Phallales</taxon>
        <taxon>Clathraceae</taxon>
        <taxon>Clathrus</taxon>
    </lineage>
</organism>
<dbReference type="Proteomes" id="UP001050691">
    <property type="component" value="Unassembled WGS sequence"/>
</dbReference>
<name>A0AAV5AIC0_9AGAM</name>
<evidence type="ECO:0000313" key="1">
    <source>
        <dbReference type="EMBL" id="GJJ12686.1"/>
    </source>
</evidence>
<proteinExistence type="predicted"/>
<comment type="caution">
    <text evidence="1">The sequence shown here is derived from an EMBL/GenBank/DDBJ whole genome shotgun (WGS) entry which is preliminary data.</text>
</comment>
<protein>
    <submittedName>
        <fullName evidence="1">Uncharacterized protein</fullName>
    </submittedName>
</protein>
<dbReference type="EMBL" id="BPWL01000007">
    <property type="protein sequence ID" value="GJJ12686.1"/>
    <property type="molecule type" value="Genomic_DNA"/>
</dbReference>
<evidence type="ECO:0000313" key="2">
    <source>
        <dbReference type="Proteomes" id="UP001050691"/>
    </source>
</evidence>
<gene>
    <name evidence="1" type="ORF">Clacol_006930</name>
</gene>